<sequence length="485" mass="51500">MEGESSGTGARPELPGAVRAADELLELVERGTTRIPPLLLQHVALFDPASVPRSRGAASRRLTAAVIVALTRLGRLDAAVEQARRELGAVGALLEGRGVESAEAVLWSAVAEAFASAGWSREGASAALRALDIADGGWVAGRARALLAVCRAMNGEYVGAERVIREGGIADDVTRGDAEATVNDYPFFLAAILVASAAFDGARLRSLSARVRSIDPEDETMEVTARAAEAMALLVEGRLDQAAAAVAAITHGTAVDQRQYMVRGFALGMQADILLARGDPRRALRLLEGVDSTGSHSLCFDMQRASAHLQLGQEREALAATAGCIRVGAEHCLRTLPPILLRRAIALERLGHEARADAAFAEAFHHILSSGSATPLLTLPRAETLRLLHRLREANPDLAAQAAEIAARVEAVPRDPEEPPSLPRLSPREQALAERLRSGATLTQIAQDGHVSINTIKSQARSLYAKLGVSGRDEAVSLLERRGYF</sequence>
<dbReference type="Gene3D" id="1.25.40.10">
    <property type="entry name" value="Tetratricopeptide repeat domain"/>
    <property type="match status" value="1"/>
</dbReference>
<evidence type="ECO:0000256" key="1">
    <source>
        <dbReference type="ARBA" id="ARBA00023015"/>
    </source>
</evidence>
<dbReference type="RefSeq" id="WP_301220811.1">
    <property type="nucleotide sequence ID" value="NZ_JAROCB010000007.1"/>
</dbReference>
<proteinExistence type="predicted"/>
<dbReference type="Pfam" id="PF00196">
    <property type="entry name" value="GerE"/>
    <property type="match status" value="1"/>
</dbReference>
<keyword evidence="6" id="KW-1185">Reference proteome</keyword>
<dbReference type="Proteomes" id="UP001174210">
    <property type="component" value="Unassembled WGS sequence"/>
</dbReference>
<dbReference type="InterPro" id="IPR036388">
    <property type="entry name" value="WH-like_DNA-bd_sf"/>
</dbReference>
<dbReference type="InterPro" id="IPR000792">
    <property type="entry name" value="Tscrpt_reg_LuxR_C"/>
</dbReference>
<evidence type="ECO:0000313" key="6">
    <source>
        <dbReference type="Proteomes" id="UP001174210"/>
    </source>
</evidence>
<keyword evidence="2" id="KW-0238">DNA-binding</keyword>
<dbReference type="PANTHER" id="PTHR44688">
    <property type="entry name" value="DNA-BINDING TRANSCRIPTIONAL ACTIVATOR DEVR_DOSR"/>
    <property type="match status" value="1"/>
</dbReference>
<dbReference type="SUPFAM" id="SSF48452">
    <property type="entry name" value="TPR-like"/>
    <property type="match status" value="1"/>
</dbReference>
<dbReference type="Gene3D" id="1.10.10.10">
    <property type="entry name" value="Winged helix-like DNA-binding domain superfamily/Winged helix DNA-binding domain"/>
    <property type="match status" value="1"/>
</dbReference>
<dbReference type="SUPFAM" id="SSF46894">
    <property type="entry name" value="C-terminal effector domain of the bipartite response regulators"/>
    <property type="match status" value="1"/>
</dbReference>
<dbReference type="InterPro" id="IPR016032">
    <property type="entry name" value="Sig_transdc_resp-reg_C-effctor"/>
</dbReference>
<keyword evidence="1" id="KW-0805">Transcription regulation</keyword>
<evidence type="ECO:0000259" key="4">
    <source>
        <dbReference type="PROSITE" id="PS50043"/>
    </source>
</evidence>
<comment type="caution">
    <text evidence="5">The sequence shown here is derived from an EMBL/GenBank/DDBJ whole genome shotgun (WGS) entry which is preliminary data.</text>
</comment>
<dbReference type="InterPro" id="IPR011990">
    <property type="entry name" value="TPR-like_helical_dom_sf"/>
</dbReference>
<evidence type="ECO:0000256" key="3">
    <source>
        <dbReference type="ARBA" id="ARBA00023163"/>
    </source>
</evidence>
<protein>
    <submittedName>
        <fullName evidence="5">Helix-turn-helix transcriptional regulator</fullName>
    </submittedName>
</protein>
<feature type="domain" description="HTH luxR-type" evidence="4">
    <location>
        <begin position="418"/>
        <end position="483"/>
    </location>
</feature>
<dbReference type="EMBL" id="JAROCB010000007">
    <property type="protein sequence ID" value="MDN4599470.1"/>
    <property type="molecule type" value="Genomic_DNA"/>
</dbReference>
<evidence type="ECO:0000313" key="5">
    <source>
        <dbReference type="EMBL" id="MDN4599470.1"/>
    </source>
</evidence>
<dbReference type="CDD" id="cd06170">
    <property type="entry name" value="LuxR_C_like"/>
    <property type="match status" value="1"/>
</dbReference>
<name>A0ABT8J313_9MICO</name>
<accession>A0ABT8J313</accession>
<dbReference type="PANTHER" id="PTHR44688:SF16">
    <property type="entry name" value="DNA-BINDING TRANSCRIPTIONAL ACTIVATOR DEVR_DOSR"/>
    <property type="match status" value="1"/>
</dbReference>
<evidence type="ECO:0000256" key="2">
    <source>
        <dbReference type="ARBA" id="ARBA00023125"/>
    </source>
</evidence>
<organism evidence="5 6">
    <name type="scientific">Leifsonia virtsii</name>
    <dbReference type="NCBI Taxonomy" id="3035915"/>
    <lineage>
        <taxon>Bacteria</taxon>
        <taxon>Bacillati</taxon>
        <taxon>Actinomycetota</taxon>
        <taxon>Actinomycetes</taxon>
        <taxon>Micrococcales</taxon>
        <taxon>Microbacteriaceae</taxon>
        <taxon>Leifsonia</taxon>
    </lineage>
</organism>
<dbReference type="SMART" id="SM00421">
    <property type="entry name" value="HTH_LUXR"/>
    <property type="match status" value="1"/>
</dbReference>
<dbReference type="PROSITE" id="PS50043">
    <property type="entry name" value="HTH_LUXR_2"/>
    <property type="match status" value="1"/>
</dbReference>
<keyword evidence="3" id="KW-0804">Transcription</keyword>
<gene>
    <name evidence="5" type="ORF">P5G59_20135</name>
</gene>
<reference evidence="5" key="1">
    <citation type="submission" date="2023-03" db="EMBL/GenBank/DDBJ databases">
        <title>MT1 and MT2 Draft Genomes of Novel Species.</title>
        <authorList>
            <person name="Venkateswaran K."/>
        </authorList>
    </citation>
    <scope>NUCLEOTIDE SEQUENCE</scope>
    <source>
        <strain evidence="5">F6_8S_P_1A</strain>
    </source>
</reference>